<dbReference type="GO" id="GO:0030055">
    <property type="term" value="C:cell-substrate junction"/>
    <property type="evidence" value="ECO:0007669"/>
    <property type="project" value="TreeGrafter"/>
</dbReference>
<dbReference type="GO" id="GO:0007160">
    <property type="term" value="P:cell-matrix adhesion"/>
    <property type="evidence" value="ECO:0007669"/>
    <property type="project" value="TreeGrafter"/>
</dbReference>
<dbReference type="GO" id="GO:0007229">
    <property type="term" value="P:integrin-mediated signaling pathway"/>
    <property type="evidence" value="ECO:0007669"/>
    <property type="project" value="InterPro"/>
</dbReference>
<reference evidence="2 3" key="1">
    <citation type="journal article" date="2016" name="Genome Biol. Evol.">
        <title>Gene Family Evolution Reflects Adaptation to Soil Environmental Stressors in the Genome of the Collembolan Orchesella cincta.</title>
        <authorList>
            <person name="Faddeeva-Vakhrusheva A."/>
            <person name="Derks M.F."/>
            <person name="Anvar S.Y."/>
            <person name="Agamennone V."/>
            <person name="Suring W."/>
            <person name="Smit S."/>
            <person name="van Straalen N.M."/>
            <person name="Roelofs D."/>
        </authorList>
    </citation>
    <scope>NUCLEOTIDE SEQUENCE [LARGE SCALE GENOMIC DNA]</scope>
    <source>
        <tissue evidence="2">Mixed pool</tissue>
    </source>
</reference>
<comment type="caution">
    <text evidence="2">The sequence shown here is derived from an EMBL/GenBank/DDBJ whole genome shotgun (WGS) entry which is preliminary data.</text>
</comment>
<gene>
    <name evidence="2" type="ORF">Ocin01_04535</name>
</gene>
<dbReference type="Pfam" id="PF18124">
    <property type="entry name" value="Kindlin_2_N"/>
    <property type="match status" value="1"/>
</dbReference>
<dbReference type="EMBL" id="LJIJ01000123">
    <property type="protein sequence ID" value="ODN02147.1"/>
    <property type="molecule type" value="Genomic_DNA"/>
</dbReference>
<dbReference type="Gene3D" id="3.10.20.90">
    <property type="entry name" value="Phosphatidylinositol 3-kinase Catalytic Subunit, Chain A, domain 1"/>
    <property type="match status" value="1"/>
</dbReference>
<dbReference type="PANTHER" id="PTHR16160">
    <property type="entry name" value="FERMITIN 2-RELATED"/>
    <property type="match status" value="1"/>
</dbReference>
<evidence type="ECO:0000259" key="1">
    <source>
        <dbReference type="Pfam" id="PF18124"/>
    </source>
</evidence>
<dbReference type="Proteomes" id="UP000094527">
    <property type="component" value="Unassembled WGS sequence"/>
</dbReference>
<dbReference type="GO" id="GO:0005178">
    <property type="term" value="F:integrin binding"/>
    <property type="evidence" value="ECO:0007669"/>
    <property type="project" value="TreeGrafter"/>
</dbReference>
<evidence type="ECO:0000313" key="3">
    <source>
        <dbReference type="Proteomes" id="UP000094527"/>
    </source>
</evidence>
<dbReference type="OrthoDB" id="10057618at2759"/>
<keyword evidence="3" id="KW-1185">Reference proteome</keyword>
<evidence type="ECO:0000313" key="2">
    <source>
        <dbReference type="EMBL" id="ODN02147.1"/>
    </source>
</evidence>
<dbReference type="AlphaFoldDB" id="A0A1D2NA79"/>
<name>A0A1D2NA79_ORCCI</name>
<sequence length="83" mass="9389">MFADGNLVGDGSWELRILVTDLNEEPRTLRVKGDLHIGGLMLQLVEDLGKKSKSSYMHECNNKHAPQISFAYTEKTMCGWHLL</sequence>
<proteinExistence type="predicted"/>
<protein>
    <recommendedName>
        <fullName evidence="1">Kindlin-2 N-terminal domain-containing protein</fullName>
    </recommendedName>
</protein>
<feature type="domain" description="Kindlin-2 N-terminal" evidence="1">
    <location>
        <begin position="8"/>
        <end position="53"/>
    </location>
</feature>
<dbReference type="InterPro" id="IPR037843">
    <property type="entry name" value="Kindlin/fermitin"/>
</dbReference>
<dbReference type="InterPro" id="IPR040790">
    <property type="entry name" value="Kindlin_2_N"/>
</dbReference>
<dbReference type="STRING" id="48709.A0A1D2NA79"/>
<organism evidence="2 3">
    <name type="scientific">Orchesella cincta</name>
    <name type="common">Springtail</name>
    <name type="synonym">Podura cincta</name>
    <dbReference type="NCBI Taxonomy" id="48709"/>
    <lineage>
        <taxon>Eukaryota</taxon>
        <taxon>Metazoa</taxon>
        <taxon>Ecdysozoa</taxon>
        <taxon>Arthropoda</taxon>
        <taxon>Hexapoda</taxon>
        <taxon>Collembola</taxon>
        <taxon>Entomobryomorpha</taxon>
        <taxon>Entomobryoidea</taxon>
        <taxon>Orchesellidae</taxon>
        <taxon>Orchesellinae</taxon>
        <taxon>Orchesella</taxon>
    </lineage>
</organism>
<accession>A0A1D2NA79</accession>
<dbReference type="PANTHER" id="PTHR16160:SF13">
    <property type="entry name" value="FERMITIN 2-RELATED"/>
    <property type="match status" value="1"/>
</dbReference>